<accession>A0A8X7CAH5</accession>
<dbReference type="EMBL" id="BMAV01014087">
    <property type="protein sequence ID" value="GFY62148.1"/>
    <property type="molecule type" value="Genomic_DNA"/>
</dbReference>
<gene>
    <name evidence="2" type="ORF">TNIN_220611</name>
</gene>
<keyword evidence="3" id="KW-1185">Reference proteome</keyword>
<proteinExistence type="predicted"/>
<organism evidence="2 3">
    <name type="scientific">Trichonephila inaurata madagascariensis</name>
    <dbReference type="NCBI Taxonomy" id="2747483"/>
    <lineage>
        <taxon>Eukaryota</taxon>
        <taxon>Metazoa</taxon>
        <taxon>Ecdysozoa</taxon>
        <taxon>Arthropoda</taxon>
        <taxon>Chelicerata</taxon>
        <taxon>Arachnida</taxon>
        <taxon>Araneae</taxon>
        <taxon>Araneomorphae</taxon>
        <taxon>Entelegynae</taxon>
        <taxon>Araneoidea</taxon>
        <taxon>Nephilidae</taxon>
        <taxon>Trichonephila</taxon>
        <taxon>Trichonephila inaurata</taxon>
    </lineage>
</organism>
<evidence type="ECO:0000256" key="1">
    <source>
        <dbReference type="SAM" id="MobiDB-lite"/>
    </source>
</evidence>
<dbReference type="Proteomes" id="UP000886998">
    <property type="component" value="Unassembled WGS sequence"/>
</dbReference>
<evidence type="ECO:0000313" key="3">
    <source>
        <dbReference type="Proteomes" id="UP000886998"/>
    </source>
</evidence>
<comment type="caution">
    <text evidence="2">The sequence shown here is derived from an EMBL/GenBank/DDBJ whole genome shotgun (WGS) entry which is preliminary data.</text>
</comment>
<name>A0A8X7CAH5_9ARAC</name>
<reference evidence="2" key="1">
    <citation type="submission" date="2020-08" db="EMBL/GenBank/DDBJ databases">
        <title>Multicomponent nature underlies the extraordinary mechanical properties of spider dragline silk.</title>
        <authorList>
            <person name="Kono N."/>
            <person name="Nakamura H."/>
            <person name="Mori M."/>
            <person name="Yoshida Y."/>
            <person name="Ohtoshi R."/>
            <person name="Malay A.D."/>
            <person name="Moran D.A.P."/>
            <person name="Tomita M."/>
            <person name="Numata K."/>
            <person name="Arakawa K."/>
        </authorList>
    </citation>
    <scope>NUCLEOTIDE SEQUENCE</scope>
</reference>
<evidence type="ECO:0000313" key="2">
    <source>
        <dbReference type="EMBL" id="GFY62148.1"/>
    </source>
</evidence>
<protein>
    <submittedName>
        <fullName evidence="2">Uncharacterized protein</fullName>
    </submittedName>
</protein>
<sequence>MKLQKRKSTSNIDRRSSLRFRPQKDGTHELSTFLPDQRDNRVSEARDWSPKKRALNQQDIESSVKKIKKIKGDSISEVPCSVANVSKSRRHSSVATLPIRESPQMEKSPLFKCK</sequence>
<feature type="compositionally biased region" description="Basic and acidic residues" evidence="1">
    <location>
        <begin position="36"/>
        <end position="50"/>
    </location>
</feature>
<feature type="region of interest" description="Disordered" evidence="1">
    <location>
        <begin position="1"/>
        <end position="59"/>
    </location>
</feature>
<feature type="compositionally biased region" description="Basic and acidic residues" evidence="1">
    <location>
        <begin position="12"/>
        <end position="28"/>
    </location>
</feature>
<dbReference type="AlphaFoldDB" id="A0A8X7CAH5"/>